<dbReference type="InParanoid" id="G0EHC0"/>
<dbReference type="GeneID" id="11139088"/>
<reference evidence="2 3" key="1">
    <citation type="journal article" date="2011" name="Stand. Genomic Sci.">
        <title>Complete genome sequence of the hyperthermophilic chemolithoautotroph Pyrolobus fumarii type strain (1A).</title>
        <authorList>
            <person name="Anderson I."/>
            <person name="Goker M."/>
            <person name="Nolan M."/>
            <person name="Lucas S."/>
            <person name="Hammon N."/>
            <person name="Deshpande S."/>
            <person name="Cheng J.F."/>
            <person name="Tapia R."/>
            <person name="Han C."/>
            <person name="Goodwin L."/>
            <person name="Pitluck S."/>
            <person name="Huntemann M."/>
            <person name="Liolios K."/>
            <person name="Ivanova N."/>
            <person name="Pagani I."/>
            <person name="Mavromatis K."/>
            <person name="Ovchinikova G."/>
            <person name="Pati A."/>
            <person name="Chen A."/>
            <person name="Palaniappan K."/>
            <person name="Land M."/>
            <person name="Hauser L."/>
            <person name="Brambilla E.M."/>
            <person name="Huber H."/>
            <person name="Yasawong M."/>
            <person name="Rohde M."/>
            <person name="Spring S."/>
            <person name="Abt B."/>
            <person name="Sikorski J."/>
            <person name="Wirth R."/>
            <person name="Detter J.C."/>
            <person name="Woyke T."/>
            <person name="Bristow J."/>
            <person name="Eisen J.A."/>
            <person name="Markowitz V."/>
            <person name="Hugenholtz P."/>
            <person name="Kyrpides N.C."/>
            <person name="Klenk H.P."/>
            <person name="Lapidus A."/>
        </authorList>
    </citation>
    <scope>NUCLEOTIDE SEQUENCE [LARGE SCALE GENOMIC DNA]</scope>
    <source>
        <strain evidence="3">DSM 11204 / 1A</strain>
    </source>
</reference>
<dbReference type="SUPFAM" id="SSF50249">
    <property type="entry name" value="Nucleic acid-binding proteins"/>
    <property type="match status" value="1"/>
</dbReference>
<dbReference type="eggNOG" id="arCOG04359">
    <property type="taxonomic scope" value="Archaea"/>
</dbReference>
<feature type="domain" description="Alpha helical" evidence="1">
    <location>
        <begin position="1"/>
        <end position="121"/>
    </location>
</feature>
<protein>
    <submittedName>
        <fullName evidence="2">T-RNA-binding domain-containing protein</fullName>
    </submittedName>
</protein>
<dbReference type="AlphaFoldDB" id="G0EHC0"/>
<dbReference type="KEGG" id="pfm:Pyrfu_0626"/>
<evidence type="ECO:0000313" key="3">
    <source>
        <dbReference type="Proteomes" id="UP000001037"/>
    </source>
</evidence>
<gene>
    <name evidence="2" type="ordered locus">Pyrfu_0626</name>
</gene>
<dbReference type="OrthoDB" id="14546at2157"/>
<proteinExistence type="predicted"/>
<evidence type="ECO:0000313" key="2">
    <source>
        <dbReference type="EMBL" id="AEM38495.1"/>
    </source>
</evidence>
<name>G0EHC0_PYRF1</name>
<keyword evidence="3" id="KW-1185">Reference proteome</keyword>
<accession>G0EHC0</accession>
<dbReference type="InterPro" id="IPR041169">
    <property type="entry name" value="Alpha_helical"/>
</dbReference>
<organism evidence="2 3">
    <name type="scientific">Pyrolobus fumarii (strain DSM 11204 / 1A)</name>
    <dbReference type="NCBI Taxonomy" id="694429"/>
    <lineage>
        <taxon>Archaea</taxon>
        <taxon>Thermoproteota</taxon>
        <taxon>Thermoprotei</taxon>
        <taxon>Desulfurococcales</taxon>
        <taxon>Pyrodictiaceae</taxon>
        <taxon>Pyrolobus</taxon>
    </lineage>
</organism>
<evidence type="ECO:0000259" key="1">
    <source>
        <dbReference type="Pfam" id="PF18489"/>
    </source>
</evidence>
<dbReference type="Pfam" id="PF18489">
    <property type="entry name" value="Alpha_Helical"/>
    <property type="match status" value="1"/>
</dbReference>
<dbReference type="Gene3D" id="2.40.50.140">
    <property type="entry name" value="Nucleic acid-binding proteins"/>
    <property type="match status" value="1"/>
</dbReference>
<dbReference type="Proteomes" id="UP000001037">
    <property type="component" value="Chromosome"/>
</dbReference>
<sequence length="232" mass="26150">MSDTRSDYRLLVAEHAVSLLEGIVRGRRIPAPIDWEEAARLLREARGIVKRMRFSFMPATMLARSPDAKSLQEIAKRLVDVVLPREWVERLRGDQRARMPIAEARYAIRTLYTLPARLALGDDNNPLYAVDIECVRIITVSKIRGAERLYVTKAQGTLPYTIVTNIQDVKQGEVRAAAVLPPREFMGYISEAMYCSKPLQDCQVGKRPSPDQVEKGEVTRIVYEIAAQVPGS</sequence>
<dbReference type="EMBL" id="CP002838">
    <property type="protein sequence ID" value="AEM38495.1"/>
    <property type="molecule type" value="Genomic_DNA"/>
</dbReference>
<dbReference type="Gene3D" id="1.20.1440.150">
    <property type="match status" value="1"/>
</dbReference>
<dbReference type="InterPro" id="IPR012340">
    <property type="entry name" value="NA-bd_OB-fold"/>
</dbReference>
<dbReference type="RefSeq" id="WP_014026172.1">
    <property type="nucleotide sequence ID" value="NC_015931.1"/>
</dbReference>
<dbReference type="HOGENOM" id="CLU_110988_0_0_2"/>